<keyword evidence="12" id="KW-1185">Reference proteome</keyword>
<dbReference type="STRING" id="883161.HMPREF9306_01784"/>
<dbReference type="NCBIfam" id="TIGR00077">
    <property type="entry name" value="lspA"/>
    <property type="match status" value="1"/>
</dbReference>
<accession>S2W1M0</accession>
<dbReference type="OrthoDB" id="4308908at2"/>
<feature type="transmembrane region" description="Helical" evidence="9">
    <location>
        <begin position="108"/>
        <end position="126"/>
    </location>
</feature>
<dbReference type="PATRIC" id="fig|883161.3.peg.1772"/>
<feature type="transmembrane region" description="Helical" evidence="9">
    <location>
        <begin position="20"/>
        <end position="39"/>
    </location>
</feature>
<dbReference type="Pfam" id="PF01252">
    <property type="entry name" value="Peptidase_A8"/>
    <property type="match status" value="1"/>
</dbReference>
<dbReference type="EC" id="3.4.23.36" evidence="9"/>
<keyword evidence="3 9" id="KW-0645">Protease</keyword>
<keyword evidence="6 9" id="KW-0378">Hydrolase</keyword>
<comment type="function">
    <text evidence="9">This protein specifically catalyzes the removal of signal peptides from prolipoproteins.</text>
</comment>
<feature type="active site" evidence="9">
    <location>
        <position position="156"/>
    </location>
</feature>
<sequence>MSAKGSDQGFIAALNAGPKLSKAASWAVLLGLAVVFWGIDRASKMWAVYELSSGQQIPVINGLLKFELYFNPGAAFSMGESFTVGLTIFSIVIFGAVLAFLAPKLRGIWCCFGFGLLLAGIAGNVTDRLFCPPGPFRGHVIDFISLKYFAVFNVADMCITGAAILFIVLLLFFDRKAKKLDEDAA</sequence>
<dbReference type="AlphaFoldDB" id="S2W1M0"/>
<evidence type="ECO:0000256" key="3">
    <source>
        <dbReference type="ARBA" id="ARBA00022670"/>
    </source>
</evidence>
<evidence type="ECO:0000256" key="8">
    <source>
        <dbReference type="ARBA" id="ARBA00023136"/>
    </source>
</evidence>
<evidence type="ECO:0000256" key="10">
    <source>
        <dbReference type="RuleBase" id="RU004181"/>
    </source>
</evidence>
<evidence type="ECO:0000256" key="1">
    <source>
        <dbReference type="ARBA" id="ARBA00006139"/>
    </source>
</evidence>
<dbReference type="GO" id="GO:0006508">
    <property type="term" value="P:proteolysis"/>
    <property type="evidence" value="ECO:0007669"/>
    <property type="project" value="UniProtKB-KW"/>
</dbReference>
<dbReference type="PANTHER" id="PTHR33695:SF1">
    <property type="entry name" value="LIPOPROTEIN SIGNAL PEPTIDASE"/>
    <property type="match status" value="1"/>
</dbReference>
<evidence type="ECO:0000256" key="7">
    <source>
        <dbReference type="ARBA" id="ARBA00022989"/>
    </source>
</evidence>
<comment type="pathway">
    <text evidence="9">Protein modification; lipoprotein biosynthesis (signal peptide cleavage).</text>
</comment>
<feature type="transmembrane region" description="Helical" evidence="9">
    <location>
        <begin position="146"/>
        <end position="173"/>
    </location>
</feature>
<feature type="transmembrane region" description="Helical" evidence="9">
    <location>
        <begin position="82"/>
        <end position="101"/>
    </location>
</feature>
<proteinExistence type="inferred from homology"/>
<protein>
    <recommendedName>
        <fullName evidence="9">Lipoprotein signal peptidase</fullName>
        <ecNumber evidence="9">3.4.23.36</ecNumber>
    </recommendedName>
    <alternativeName>
        <fullName evidence="9">Prolipoprotein signal peptidase</fullName>
    </alternativeName>
    <alternativeName>
        <fullName evidence="9">Signal peptidase II</fullName>
        <shortName evidence="9">SPase II</shortName>
    </alternativeName>
</protein>
<dbReference type="GO" id="GO:0005886">
    <property type="term" value="C:plasma membrane"/>
    <property type="evidence" value="ECO:0007669"/>
    <property type="project" value="UniProtKB-SubCell"/>
</dbReference>
<evidence type="ECO:0000256" key="5">
    <source>
        <dbReference type="ARBA" id="ARBA00022750"/>
    </source>
</evidence>
<dbReference type="UniPathway" id="UPA00665"/>
<evidence type="ECO:0000256" key="9">
    <source>
        <dbReference type="HAMAP-Rule" id="MF_00161"/>
    </source>
</evidence>
<evidence type="ECO:0000256" key="6">
    <source>
        <dbReference type="ARBA" id="ARBA00022801"/>
    </source>
</evidence>
<comment type="catalytic activity">
    <reaction evidence="9">
        <text>Release of signal peptides from bacterial membrane prolipoproteins. Hydrolyzes -Xaa-Yaa-Zaa-|-(S,diacylglyceryl)Cys-, in which Xaa is hydrophobic (preferably Leu), and Yaa (Ala or Ser) and Zaa (Gly or Ala) have small, neutral side chains.</text>
        <dbReference type="EC" id="3.4.23.36"/>
    </reaction>
</comment>
<evidence type="ECO:0000256" key="4">
    <source>
        <dbReference type="ARBA" id="ARBA00022692"/>
    </source>
</evidence>
<keyword evidence="2 9" id="KW-1003">Cell membrane</keyword>
<dbReference type="Proteomes" id="UP000014417">
    <property type="component" value="Unassembled WGS sequence"/>
</dbReference>
<reference evidence="11 12" key="1">
    <citation type="submission" date="2013-04" db="EMBL/GenBank/DDBJ databases">
        <title>The Genome Sequence of Propionimicrobium lymphophilum ACS-093-V-SCH5.</title>
        <authorList>
            <consortium name="The Broad Institute Genomics Platform"/>
            <person name="Earl A."/>
            <person name="Ward D."/>
            <person name="Feldgarden M."/>
            <person name="Gevers D."/>
            <person name="Saerens B."/>
            <person name="Vaneechoutte M."/>
            <person name="Walker B."/>
            <person name="Young S."/>
            <person name="Zeng Q."/>
            <person name="Gargeya S."/>
            <person name="Fitzgerald M."/>
            <person name="Haas B."/>
            <person name="Abouelleil A."/>
            <person name="Allen A.W."/>
            <person name="Alvarado L."/>
            <person name="Arachchi H.M."/>
            <person name="Berlin A.M."/>
            <person name="Chapman S.B."/>
            <person name="Gainer-Dewar J."/>
            <person name="Goldberg J."/>
            <person name="Griggs A."/>
            <person name="Gujja S."/>
            <person name="Hansen M."/>
            <person name="Howarth C."/>
            <person name="Imamovic A."/>
            <person name="Ireland A."/>
            <person name="Larimer J."/>
            <person name="McCowan C."/>
            <person name="Murphy C."/>
            <person name="Pearson M."/>
            <person name="Poon T.W."/>
            <person name="Priest M."/>
            <person name="Roberts A."/>
            <person name="Saif S."/>
            <person name="Shea T."/>
            <person name="Sisk P."/>
            <person name="Sykes S."/>
            <person name="Wortman J."/>
            <person name="Nusbaum C."/>
            <person name="Birren B."/>
        </authorList>
    </citation>
    <scope>NUCLEOTIDE SEQUENCE [LARGE SCALE GENOMIC DNA]</scope>
    <source>
        <strain evidence="11 12">ACS-093-V-SCH5</strain>
    </source>
</reference>
<dbReference type="RefSeq" id="WP_016456590.1">
    <property type="nucleotide sequence ID" value="NZ_KE150269.1"/>
</dbReference>
<dbReference type="HAMAP" id="MF_00161">
    <property type="entry name" value="LspA"/>
    <property type="match status" value="1"/>
</dbReference>
<comment type="subcellular location">
    <subcellularLocation>
        <location evidence="9">Cell membrane</location>
        <topology evidence="9">Multi-pass membrane protein</topology>
    </subcellularLocation>
</comment>
<keyword evidence="4 9" id="KW-0812">Transmembrane</keyword>
<dbReference type="InterPro" id="IPR001872">
    <property type="entry name" value="Peptidase_A8"/>
</dbReference>
<gene>
    <name evidence="9" type="primary">lspA</name>
    <name evidence="11" type="ORF">HMPREF9306_01784</name>
</gene>
<evidence type="ECO:0000313" key="11">
    <source>
        <dbReference type="EMBL" id="EPD32215.1"/>
    </source>
</evidence>
<keyword evidence="5 9" id="KW-0064">Aspartyl protease</keyword>
<comment type="similarity">
    <text evidence="1 9 10">Belongs to the peptidase A8 family.</text>
</comment>
<dbReference type="PANTHER" id="PTHR33695">
    <property type="entry name" value="LIPOPROTEIN SIGNAL PEPTIDASE"/>
    <property type="match status" value="1"/>
</dbReference>
<dbReference type="EMBL" id="AGZR01000009">
    <property type="protein sequence ID" value="EPD32215.1"/>
    <property type="molecule type" value="Genomic_DNA"/>
</dbReference>
<dbReference type="PRINTS" id="PR00781">
    <property type="entry name" value="LIPOSIGPTASE"/>
</dbReference>
<dbReference type="GO" id="GO:0004190">
    <property type="term" value="F:aspartic-type endopeptidase activity"/>
    <property type="evidence" value="ECO:0007669"/>
    <property type="project" value="UniProtKB-UniRule"/>
</dbReference>
<feature type="active site" evidence="9">
    <location>
        <position position="142"/>
    </location>
</feature>
<evidence type="ECO:0000256" key="2">
    <source>
        <dbReference type="ARBA" id="ARBA00022475"/>
    </source>
</evidence>
<name>S2W1M0_9ACTN</name>
<organism evidence="11 12">
    <name type="scientific">Propionimicrobium lymphophilum ACS-093-V-SCH5</name>
    <dbReference type="NCBI Taxonomy" id="883161"/>
    <lineage>
        <taxon>Bacteria</taxon>
        <taxon>Bacillati</taxon>
        <taxon>Actinomycetota</taxon>
        <taxon>Actinomycetes</taxon>
        <taxon>Propionibacteriales</taxon>
        <taxon>Propionibacteriaceae</taxon>
        <taxon>Propionimicrobium</taxon>
    </lineage>
</organism>
<evidence type="ECO:0000313" key="12">
    <source>
        <dbReference type="Proteomes" id="UP000014417"/>
    </source>
</evidence>
<keyword evidence="7 9" id="KW-1133">Transmembrane helix</keyword>
<comment type="caution">
    <text evidence="11">The sequence shown here is derived from an EMBL/GenBank/DDBJ whole genome shotgun (WGS) entry which is preliminary data.</text>
</comment>
<keyword evidence="8 9" id="KW-0472">Membrane</keyword>
<dbReference type="HOGENOM" id="CLU_083252_2_2_11"/>